<comment type="caution">
    <text evidence="1">The sequence shown here is derived from an EMBL/GenBank/DDBJ whole genome shotgun (WGS) entry which is preliminary data.</text>
</comment>
<evidence type="ECO:0000313" key="1">
    <source>
        <dbReference type="EMBL" id="GIY81634.1"/>
    </source>
</evidence>
<accession>A0AAV4WIJ8</accession>
<evidence type="ECO:0000313" key="2">
    <source>
        <dbReference type="Proteomes" id="UP001054837"/>
    </source>
</evidence>
<proteinExistence type="predicted"/>
<sequence>ESTYLNLPCVAINCFEELGVDCDTMCMTHLPSSLVEVFLQYEIEISGMFRNLFLKASLVEKISEFLCESFIVCIKRT</sequence>
<name>A0AAV4WIJ8_9ARAC</name>
<keyword evidence="2" id="KW-1185">Reference proteome</keyword>
<organism evidence="1 2">
    <name type="scientific">Caerostris darwini</name>
    <dbReference type="NCBI Taxonomy" id="1538125"/>
    <lineage>
        <taxon>Eukaryota</taxon>
        <taxon>Metazoa</taxon>
        <taxon>Ecdysozoa</taxon>
        <taxon>Arthropoda</taxon>
        <taxon>Chelicerata</taxon>
        <taxon>Arachnida</taxon>
        <taxon>Araneae</taxon>
        <taxon>Araneomorphae</taxon>
        <taxon>Entelegynae</taxon>
        <taxon>Araneoidea</taxon>
        <taxon>Araneidae</taxon>
        <taxon>Caerostris</taxon>
    </lineage>
</organism>
<dbReference type="Proteomes" id="UP001054837">
    <property type="component" value="Unassembled WGS sequence"/>
</dbReference>
<dbReference type="AlphaFoldDB" id="A0AAV4WIJ8"/>
<gene>
    <name evidence="1" type="ORF">CDAR_247311</name>
</gene>
<protein>
    <submittedName>
        <fullName evidence="1">Uncharacterized protein</fullName>
    </submittedName>
</protein>
<feature type="non-terminal residue" evidence="1">
    <location>
        <position position="1"/>
    </location>
</feature>
<dbReference type="EMBL" id="BPLQ01014655">
    <property type="protein sequence ID" value="GIY81634.1"/>
    <property type="molecule type" value="Genomic_DNA"/>
</dbReference>
<reference evidence="1 2" key="1">
    <citation type="submission" date="2021-06" db="EMBL/GenBank/DDBJ databases">
        <title>Caerostris darwini draft genome.</title>
        <authorList>
            <person name="Kono N."/>
            <person name="Arakawa K."/>
        </authorList>
    </citation>
    <scope>NUCLEOTIDE SEQUENCE [LARGE SCALE GENOMIC DNA]</scope>
</reference>